<dbReference type="GeneID" id="69275621"/>
<organism evidence="2">
    <name type="scientific">Thomasclavelia ramosa</name>
    <dbReference type="NCBI Taxonomy" id="1547"/>
    <lineage>
        <taxon>Bacteria</taxon>
        <taxon>Bacillati</taxon>
        <taxon>Bacillota</taxon>
        <taxon>Erysipelotrichia</taxon>
        <taxon>Erysipelotrichales</taxon>
        <taxon>Coprobacillaceae</taxon>
        <taxon>Thomasclavelia</taxon>
    </lineage>
</organism>
<name>A0A6N2XZL6_9FIRM</name>
<dbReference type="EMBL" id="CACRTL010000008">
    <property type="protein sequence ID" value="VYT59845.1"/>
    <property type="molecule type" value="Genomic_DNA"/>
</dbReference>
<evidence type="ECO:0000313" key="2">
    <source>
        <dbReference type="EMBL" id="VYT59845.1"/>
    </source>
</evidence>
<evidence type="ECO:0000313" key="1">
    <source>
        <dbReference type="EMBL" id="MDB7083242.1"/>
    </source>
</evidence>
<protein>
    <submittedName>
        <fullName evidence="2">Uncharacterized protein</fullName>
    </submittedName>
</protein>
<reference evidence="1" key="2">
    <citation type="submission" date="2023-01" db="EMBL/GenBank/DDBJ databases">
        <title>Human gut microbiome strain richness.</title>
        <authorList>
            <person name="Chen-Liaw A."/>
        </authorList>
    </citation>
    <scope>NUCLEOTIDE SEQUENCE</scope>
    <source>
        <strain evidence="1">1001217st2_G6_1001217B_191108</strain>
    </source>
</reference>
<dbReference type="AlphaFoldDB" id="A0A6N2XZL6"/>
<sequence length="65" mass="7686">MSENYIRNHFDDIKKYGNVIENRLDDENCTLDSVLKDNAQFSKLAQKSKMNYILIDDPYKIDIDL</sequence>
<proteinExistence type="predicted"/>
<reference evidence="2" key="1">
    <citation type="submission" date="2019-11" db="EMBL/GenBank/DDBJ databases">
        <authorList>
            <person name="Feng L."/>
        </authorList>
    </citation>
    <scope>NUCLEOTIDE SEQUENCE</scope>
    <source>
        <strain evidence="2">CramosumLFYP8</strain>
    </source>
</reference>
<dbReference type="EMBL" id="JAQLKE010000006">
    <property type="protein sequence ID" value="MDB7083242.1"/>
    <property type="molecule type" value="Genomic_DNA"/>
</dbReference>
<dbReference type="RefSeq" id="WP_009299920.1">
    <property type="nucleotide sequence ID" value="NZ_AP031443.1"/>
</dbReference>
<gene>
    <name evidence="2" type="ORF">CRLFYP8_01340</name>
    <name evidence="1" type="ORF">PM738_05455</name>
</gene>
<accession>A0A6N2XZL6</accession>
<dbReference type="Proteomes" id="UP001211987">
    <property type="component" value="Unassembled WGS sequence"/>
</dbReference>